<dbReference type="AlphaFoldDB" id="A0A2G6K7Q7"/>
<organism evidence="2 3">
    <name type="scientific">Ilumatobacter coccineus</name>
    <dbReference type="NCBI Taxonomy" id="467094"/>
    <lineage>
        <taxon>Bacteria</taxon>
        <taxon>Bacillati</taxon>
        <taxon>Actinomycetota</taxon>
        <taxon>Acidimicrobiia</taxon>
        <taxon>Acidimicrobiales</taxon>
        <taxon>Ilumatobacteraceae</taxon>
        <taxon>Ilumatobacter</taxon>
    </lineage>
</organism>
<dbReference type="EMBL" id="PDSL01000082">
    <property type="protein sequence ID" value="PIE31440.1"/>
    <property type="molecule type" value="Genomic_DNA"/>
</dbReference>
<accession>A0A2G6K7Q7</accession>
<gene>
    <name evidence="2" type="ORF">CSA55_05650</name>
</gene>
<dbReference type="Proteomes" id="UP000230914">
    <property type="component" value="Unassembled WGS sequence"/>
</dbReference>
<feature type="signal peptide" evidence="1">
    <location>
        <begin position="1"/>
        <end position="18"/>
    </location>
</feature>
<dbReference type="PROSITE" id="PS51257">
    <property type="entry name" value="PROKAR_LIPOPROTEIN"/>
    <property type="match status" value="1"/>
</dbReference>
<reference evidence="2 3" key="1">
    <citation type="submission" date="2017-10" db="EMBL/GenBank/DDBJ databases">
        <title>Novel microbial diversity and functional potential in the marine mammal oral microbiome.</title>
        <authorList>
            <person name="Dudek N.K."/>
            <person name="Sun C.L."/>
            <person name="Burstein D."/>
            <person name="Kantor R.S."/>
            <person name="Aliaga Goltsman D.S."/>
            <person name="Bik E.M."/>
            <person name="Thomas B.C."/>
            <person name="Banfield J.F."/>
            <person name="Relman D.A."/>
        </authorList>
    </citation>
    <scope>NUCLEOTIDE SEQUENCE [LARGE SCALE GENOMIC DNA]</scope>
    <source>
        <strain evidence="2">DOLJORAL78_61_10</strain>
    </source>
</reference>
<proteinExistence type="predicted"/>
<keyword evidence="1" id="KW-0732">Signal</keyword>
<evidence type="ECO:0000313" key="2">
    <source>
        <dbReference type="EMBL" id="PIE31440.1"/>
    </source>
</evidence>
<sequence length="83" mass="8370">MKRLGVIGVLTLAVVATACSSAAGRDEAGVIVKAGSVKVHELEIGDCLASAGVEASDTVNAVPCAEPHLSQVYHVYHGLPSDG</sequence>
<protein>
    <submittedName>
        <fullName evidence="2">Uncharacterized protein</fullName>
    </submittedName>
</protein>
<evidence type="ECO:0000256" key="1">
    <source>
        <dbReference type="SAM" id="SignalP"/>
    </source>
</evidence>
<evidence type="ECO:0000313" key="3">
    <source>
        <dbReference type="Proteomes" id="UP000230914"/>
    </source>
</evidence>
<comment type="caution">
    <text evidence="2">The sequence shown here is derived from an EMBL/GenBank/DDBJ whole genome shotgun (WGS) entry which is preliminary data.</text>
</comment>
<feature type="chain" id="PRO_5038405728" evidence="1">
    <location>
        <begin position="19"/>
        <end position="83"/>
    </location>
</feature>
<name>A0A2G6K7Q7_9ACTN</name>